<dbReference type="EMBL" id="JBHUIK010000001">
    <property type="protein sequence ID" value="MFD2213351.1"/>
    <property type="molecule type" value="Genomic_DNA"/>
</dbReference>
<comment type="caution">
    <text evidence="1">The sequence shown here is derived from an EMBL/GenBank/DDBJ whole genome shotgun (WGS) entry which is preliminary data.</text>
</comment>
<evidence type="ECO:0000313" key="1">
    <source>
        <dbReference type="EMBL" id="MFD2213351.1"/>
    </source>
</evidence>
<protein>
    <submittedName>
        <fullName evidence="1">Uncharacterized protein</fullName>
    </submittedName>
</protein>
<evidence type="ECO:0000313" key="2">
    <source>
        <dbReference type="Proteomes" id="UP001597318"/>
    </source>
</evidence>
<organism evidence="1 2">
    <name type="scientific">Metabacillus endolithicus</name>
    <dbReference type="NCBI Taxonomy" id="1535204"/>
    <lineage>
        <taxon>Bacteria</taxon>
        <taxon>Bacillati</taxon>
        <taxon>Bacillota</taxon>
        <taxon>Bacilli</taxon>
        <taxon>Bacillales</taxon>
        <taxon>Bacillaceae</taxon>
        <taxon>Metabacillus</taxon>
    </lineage>
</organism>
<name>A0ABW5BX27_9BACI</name>
<dbReference type="RefSeq" id="WP_379050674.1">
    <property type="nucleotide sequence ID" value="NZ_JBHUIK010000001.1"/>
</dbReference>
<proteinExistence type="predicted"/>
<gene>
    <name evidence="1" type="ORF">ACFSKK_06550</name>
</gene>
<accession>A0ABW5BX27</accession>
<dbReference type="Proteomes" id="UP001597318">
    <property type="component" value="Unassembled WGS sequence"/>
</dbReference>
<sequence>MYNDEFKELKKFNHHLPNRCCCSCHDDSFYDEDIHREFHTREILSNEFSYRLRKLIDKEITIEMFSGEKVEKIRAQLDFVGSDFIEVCLIKDSNKPSKEWEYYKQPKEKDEMNKRIIPITTVKCINL</sequence>
<keyword evidence="2" id="KW-1185">Reference proteome</keyword>
<reference evidence="2" key="1">
    <citation type="journal article" date="2019" name="Int. J. Syst. Evol. Microbiol.">
        <title>The Global Catalogue of Microorganisms (GCM) 10K type strain sequencing project: providing services to taxonomists for standard genome sequencing and annotation.</title>
        <authorList>
            <consortium name="The Broad Institute Genomics Platform"/>
            <consortium name="The Broad Institute Genome Sequencing Center for Infectious Disease"/>
            <person name="Wu L."/>
            <person name="Ma J."/>
        </authorList>
    </citation>
    <scope>NUCLEOTIDE SEQUENCE [LARGE SCALE GENOMIC DNA]</scope>
    <source>
        <strain evidence="2">CGMCC 1.15474</strain>
    </source>
</reference>